<evidence type="ECO:0000313" key="2">
    <source>
        <dbReference type="Proteomes" id="UP000805649"/>
    </source>
</evidence>
<keyword evidence="2" id="KW-1185">Reference proteome</keyword>
<reference evidence="1 2" key="1">
    <citation type="journal article" date="2020" name="Phytopathology">
        <title>Genome Sequence Resources of Colletotrichum truncatum, C. plurivorum, C. musicola, and C. sojae: Four Species Pathogenic to Soybean (Glycine max).</title>
        <authorList>
            <person name="Rogerio F."/>
            <person name="Boufleur T.R."/>
            <person name="Ciampi-Guillardi M."/>
            <person name="Sukno S.A."/>
            <person name="Thon M.R."/>
            <person name="Massola Junior N.S."/>
            <person name="Baroncelli R."/>
        </authorList>
    </citation>
    <scope>NUCLEOTIDE SEQUENCE [LARGE SCALE GENOMIC DNA]</scope>
    <source>
        <strain evidence="1 2">CMES1059</strain>
    </source>
</reference>
<sequence>MRSLESTSGIRSLRKTTIIPATAVHFSSSTKTQNRTRPWVHVKKRPAEPQVPSRWRPFEVPEVLLDLDSWGSNYTRPYDEAEHKAQREKWASNPRREATFKRVTKFDNDLKEAKYSIAKINRDKSWQPWRVTDLDVMSAALKGTPKHTEYGTSNIKSAQHSVIQKNGIPASVFQEDKRLLEWLLHRRFSTPQRQPNGTQLSQRLEQPTTVADFRRLVSSLLLSTESTRLLFSNKDKIATLLSDMLERRVAQSTLLLPTLNSLLIQCQSNGYTLGAPLWSVCMRVSAQAFRLRALKMYIDYGFVQGYGHDDLAATKEVLRLLSRLVQRLRGHLQNKLNDDPRKAHDIDAHQDTFAQSISRYYPAPKQLLLLLLGEGSSKPSLKKVVEQNFADNELTHLYQQLVGEINLLPDDATRHSDEGTKETFHAI</sequence>
<organism evidence="1 2">
    <name type="scientific">Colletotrichum truncatum</name>
    <name type="common">Anthracnose fungus</name>
    <name type="synonym">Colletotrichum capsici</name>
    <dbReference type="NCBI Taxonomy" id="5467"/>
    <lineage>
        <taxon>Eukaryota</taxon>
        <taxon>Fungi</taxon>
        <taxon>Dikarya</taxon>
        <taxon>Ascomycota</taxon>
        <taxon>Pezizomycotina</taxon>
        <taxon>Sordariomycetes</taxon>
        <taxon>Hypocreomycetidae</taxon>
        <taxon>Glomerellales</taxon>
        <taxon>Glomerellaceae</taxon>
        <taxon>Colletotrichum</taxon>
        <taxon>Colletotrichum truncatum species complex</taxon>
    </lineage>
</organism>
<name>A0ACC3YL38_COLTU</name>
<protein>
    <submittedName>
        <fullName evidence="1">Methylmalonate-semialdehyde dehydrogenase</fullName>
    </submittedName>
</protein>
<gene>
    <name evidence="1" type="ORF">CTRU02_212860</name>
</gene>
<evidence type="ECO:0000313" key="1">
    <source>
        <dbReference type="EMBL" id="KAL0931907.1"/>
    </source>
</evidence>
<dbReference type="EMBL" id="VUJX02000009">
    <property type="protein sequence ID" value="KAL0931907.1"/>
    <property type="molecule type" value="Genomic_DNA"/>
</dbReference>
<dbReference type="Proteomes" id="UP000805649">
    <property type="component" value="Unassembled WGS sequence"/>
</dbReference>
<accession>A0ACC3YL38</accession>
<proteinExistence type="predicted"/>
<comment type="caution">
    <text evidence="1">The sequence shown here is derived from an EMBL/GenBank/DDBJ whole genome shotgun (WGS) entry which is preliminary data.</text>
</comment>